<dbReference type="InterPro" id="IPR005119">
    <property type="entry name" value="LysR_subst-bd"/>
</dbReference>
<evidence type="ECO:0000256" key="4">
    <source>
        <dbReference type="ARBA" id="ARBA00023163"/>
    </source>
</evidence>
<organism evidence="6 7">
    <name type="scientific">Rouxiella chamberiensis</name>
    <dbReference type="NCBI Taxonomy" id="1513468"/>
    <lineage>
        <taxon>Bacteria</taxon>
        <taxon>Pseudomonadati</taxon>
        <taxon>Pseudomonadota</taxon>
        <taxon>Gammaproteobacteria</taxon>
        <taxon>Enterobacterales</taxon>
        <taxon>Yersiniaceae</taxon>
        <taxon>Rouxiella</taxon>
    </lineage>
</organism>
<evidence type="ECO:0000313" key="7">
    <source>
        <dbReference type="Proteomes" id="UP001164712"/>
    </source>
</evidence>
<evidence type="ECO:0000313" key="6">
    <source>
        <dbReference type="EMBL" id="WAT00354.1"/>
    </source>
</evidence>
<evidence type="ECO:0000259" key="5">
    <source>
        <dbReference type="PROSITE" id="PS50931"/>
    </source>
</evidence>
<dbReference type="PANTHER" id="PTHR30537">
    <property type="entry name" value="HTH-TYPE TRANSCRIPTIONAL REGULATOR"/>
    <property type="match status" value="1"/>
</dbReference>
<reference evidence="6" key="1">
    <citation type="submission" date="2022-12" db="EMBL/GenBank/DDBJ databases">
        <title>Complete genome sequence of an Australian strain of Rouxiella badensis DAR84756 and resolution of the R. badensis DSM100043 and R. chamberiensis DSM28324 genomes.</title>
        <authorList>
            <person name="Paul S."/>
            <person name="Anderson P.J."/>
            <person name="Maynard G."/>
            <person name="Dyall-Smith M."/>
            <person name="Kudinha T."/>
        </authorList>
    </citation>
    <scope>NUCLEOTIDE SEQUENCE</scope>
    <source>
        <strain evidence="6">DSM 28324</strain>
    </source>
</reference>
<sequence length="301" mass="34106">MDRLDELTIFLEVLNQGSLSGAARRLRRSAPAVTRAIASLEQRFGARLVERTTRRLAPTEAGIRLAERAAVVLSHYHDAVQDTAETQLRGLLRITAPVLFGRRHVAPLVMEFQTLHPEIQIELNLNDRNLELIEQGVDIAVRIGHLEDSSKVARRLGEVHLVMVASPDYLADYEVIQHPAELAHHQTILSTYDTFNEWRFGAHEEGPRIRLAPHLLFNDVETRRLAVLAGKGIARFLSYQVAEDLADGTLQRLLPAYEPLPLPVQLVVQNIQRMPLKVRAFWDFARERLTQLPEIQCLKGK</sequence>
<name>A0ABY7HMN9_9GAMM</name>
<dbReference type="CDD" id="cd08471">
    <property type="entry name" value="PBP2_CrgA_like_2"/>
    <property type="match status" value="1"/>
</dbReference>
<dbReference type="EMBL" id="CP114058">
    <property type="protein sequence ID" value="WAT00354.1"/>
    <property type="molecule type" value="Genomic_DNA"/>
</dbReference>
<evidence type="ECO:0000256" key="3">
    <source>
        <dbReference type="ARBA" id="ARBA00023125"/>
    </source>
</evidence>
<accession>A0ABY7HMN9</accession>
<dbReference type="InterPro" id="IPR036388">
    <property type="entry name" value="WH-like_DNA-bd_sf"/>
</dbReference>
<evidence type="ECO:0000256" key="2">
    <source>
        <dbReference type="ARBA" id="ARBA00023015"/>
    </source>
</evidence>
<dbReference type="PANTHER" id="PTHR30537:SF5">
    <property type="entry name" value="HTH-TYPE TRANSCRIPTIONAL ACTIVATOR TTDR-RELATED"/>
    <property type="match status" value="1"/>
</dbReference>
<dbReference type="InterPro" id="IPR036390">
    <property type="entry name" value="WH_DNA-bd_sf"/>
</dbReference>
<dbReference type="PROSITE" id="PS50931">
    <property type="entry name" value="HTH_LYSR"/>
    <property type="match status" value="1"/>
</dbReference>
<keyword evidence="2" id="KW-0805">Transcription regulation</keyword>
<dbReference type="Gene3D" id="1.10.10.10">
    <property type="entry name" value="Winged helix-like DNA-binding domain superfamily/Winged helix DNA-binding domain"/>
    <property type="match status" value="1"/>
</dbReference>
<dbReference type="RefSeq" id="WP_045048282.1">
    <property type="nucleotide sequence ID" value="NZ_CP114058.1"/>
</dbReference>
<evidence type="ECO:0000256" key="1">
    <source>
        <dbReference type="ARBA" id="ARBA00009437"/>
    </source>
</evidence>
<comment type="similarity">
    <text evidence="1">Belongs to the LysR transcriptional regulatory family.</text>
</comment>
<protein>
    <submittedName>
        <fullName evidence="6">LysR family transcriptional regulator</fullName>
    </submittedName>
</protein>
<keyword evidence="3" id="KW-0238">DNA-binding</keyword>
<dbReference type="InterPro" id="IPR058163">
    <property type="entry name" value="LysR-type_TF_proteobact-type"/>
</dbReference>
<dbReference type="Pfam" id="PF03466">
    <property type="entry name" value="LysR_substrate"/>
    <property type="match status" value="1"/>
</dbReference>
<feature type="domain" description="HTH lysR-type" evidence="5">
    <location>
        <begin position="1"/>
        <end position="59"/>
    </location>
</feature>
<dbReference type="Gene3D" id="3.40.190.290">
    <property type="match status" value="1"/>
</dbReference>
<dbReference type="Pfam" id="PF00126">
    <property type="entry name" value="HTH_1"/>
    <property type="match status" value="1"/>
</dbReference>
<proteinExistence type="inferred from homology"/>
<dbReference type="Proteomes" id="UP001164712">
    <property type="component" value="Chromosome"/>
</dbReference>
<dbReference type="SUPFAM" id="SSF53850">
    <property type="entry name" value="Periplasmic binding protein-like II"/>
    <property type="match status" value="1"/>
</dbReference>
<gene>
    <name evidence="6" type="ORF">O1V66_15555</name>
</gene>
<keyword evidence="7" id="KW-1185">Reference proteome</keyword>
<keyword evidence="4" id="KW-0804">Transcription</keyword>
<dbReference type="InterPro" id="IPR000847">
    <property type="entry name" value="LysR_HTH_N"/>
</dbReference>
<dbReference type="SUPFAM" id="SSF46785">
    <property type="entry name" value="Winged helix' DNA-binding domain"/>
    <property type="match status" value="1"/>
</dbReference>